<dbReference type="InterPro" id="IPR035906">
    <property type="entry name" value="MetI-like_sf"/>
</dbReference>
<sequence length="239" mass="26584">MIEVISRTFTPEILMYLLGGAWLVIELSVIIVILSLFFGLILALLRSYDKFILGRLAGAYIEIFRNTPNLMWVLICYVHAPLPTAFMRCTFAFVLFTSAAIAEIIRGGLNSIPKGQFEAAYSQGFSFVQTLVYIVLPQCFQNIIPTLLSQVITVVKDTSFLSMVAVAELMFRSRNVLSLLPRYTGQTVGIEQVAAIFGFAALIYFIINFTLSCLVRYIQNRRAAKTRGRGEPAAAADKA</sequence>
<evidence type="ECO:0000313" key="10">
    <source>
        <dbReference type="EMBL" id="HIW00102.1"/>
    </source>
</evidence>
<comment type="caution">
    <text evidence="10">The sequence shown here is derived from an EMBL/GenBank/DDBJ whole genome shotgun (WGS) entry which is preliminary data.</text>
</comment>
<keyword evidence="6 8" id="KW-1133">Transmembrane helix</keyword>
<evidence type="ECO:0000256" key="5">
    <source>
        <dbReference type="ARBA" id="ARBA00022692"/>
    </source>
</evidence>
<dbReference type="GO" id="GO:0043190">
    <property type="term" value="C:ATP-binding cassette (ABC) transporter complex"/>
    <property type="evidence" value="ECO:0007669"/>
    <property type="project" value="InterPro"/>
</dbReference>
<dbReference type="Pfam" id="PF00528">
    <property type="entry name" value="BPD_transp_1"/>
    <property type="match status" value="1"/>
</dbReference>
<feature type="transmembrane region" description="Helical" evidence="8">
    <location>
        <begin position="20"/>
        <end position="45"/>
    </location>
</feature>
<dbReference type="InterPro" id="IPR000515">
    <property type="entry name" value="MetI-like"/>
</dbReference>
<evidence type="ECO:0000256" key="4">
    <source>
        <dbReference type="ARBA" id="ARBA00022475"/>
    </source>
</evidence>
<protein>
    <submittedName>
        <fullName evidence="10">Amino acid ABC transporter permease</fullName>
    </submittedName>
</protein>
<dbReference type="SUPFAM" id="SSF161098">
    <property type="entry name" value="MetI-like"/>
    <property type="match status" value="1"/>
</dbReference>
<evidence type="ECO:0000256" key="2">
    <source>
        <dbReference type="ARBA" id="ARBA00010072"/>
    </source>
</evidence>
<dbReference type="Proteomes" id="UP000886752">
    <property type="component" value="Unassembled WGS sequence"/>
</dbReference>
<dbReference type="PROSITE" id="PS50928">
    <property type="entry name" value="ABC_TM1"/>
    <property type="match status" value="1"/>
</dbReference>
<proteinExistence type="inferred from homology"/>
<feature type="transmembrane region" description="Helical" evidence="8">
    <location>
        <begin position="193"/>
        <end position="218"/>
    </location>
</feature>
<dbReference type="CDD" id="cd06261">
    <property type="entry name" value="TM_PBP2"/>
    <property type="match status" value="1"/>
</dbReference>
<comment type="similarity">
    <text evidence="2">Belongs to the binding-protein-dependent transport system permease family. HisMQ subfamily.</text>
</comment>
<dbReference type="PANTHER" id="PTHR30614">
    <property type="entry name" value="MEMBRANE COMPONENT OF AMINO ACID ABC TRANSPORTER"/>
    <property type="match status" value="1"/>
</dbReference>
<keyword evidence="4" id="KW-1003">Cell membrane</keyword>
<reference evidence="10" key="1">
    <citation type="journal article" date="2021" name="PeerJ">
        <title>Extensive microbial diversity within the chicken gut microbiome revealed by metagenomics and culture.</title>
        <authorList>
            <person name="Gilroy R."/>
            <person name="Ravi A."/>
            <person name="Getino M."/>
            <person name="Pursley I."/>
            <person name="Horton D.L."/>
            <person name="Alikhan N.F."/>
            <person name="Baker D."/>
            <person name="Gharbi K."/>
            <person name="Hall N."/>
            <person name="Watson M."/>
            <person name="Adriaenssens E.M."/>
            <person name="Foster-Nyarko E."/>
            <person name="Jarju S."/>
            <person name="Secka A."/>
            <person name="Antonio M."/>
            <person name="Oren A."/>
            <person name="Chaudhuri R.R."/>
            <person name="La Ragione R."/>
            <person name="Hildebrand F."/>
            <person name="Pallen M.J."/>
        </authorList>
    </citation>
    <scope>NUCLEOTIDE SEQUENCE</scope>
    <source>
        <strain evidence="10">ChiHecec2B26-446</strain>
    </source>
</reference>
<gene>
    <name evidence="10" type="ORF">H9894_02810</name>
</gene>
<reference evidence="10" key="2">
    <citation type="submission" date="2021-04" db="EMBL/GenBank/DDBJ databases">
        <authorList>
            <person name="Gilroy R."/>
        </authorList>
    </citation>
    <scope>NUCLEOTIDE SEQUENCE</scope>
    <source>
        <strain evidence="10">ChiHecec2B26-446</strain>
    </source>
</reference>
<name>A0A9D1PUT0_9BACT</name>
<dbReference type="PANTHER" id="PTHR30614:SF41">
    <property type="entry name" value="INNER MEMBRANE AMINO-ACID ABC TRANSPORTER PERMEASE PROTEIN YHDY"/>
    <property type="match status" value="1"/>
</dbReference>
<keyword evidence="3 8" id="KW-0813">Transport</keyword>
<feature type="domain" description="ABC transmembrane type-1" evidence="9">
    <location>
        <begin position="21"/>
        <end position="215"/>
    </location>
</feature>
<dbReference type="GO" id="GO:0022857">
    <property type="term" value="F:transmembrane transporter activity"/>
    <property type="evidence" value="ECO:0007669"/>
    <property type="project" value="InterPro"/>
</dbReference>
<comment type="subcellular location">
    <subcellularLocation>
        <location evidence="1">Cell inner membrane</location>
        <topology evidence="1">Multi-pass membrane protein</topology>
    </subcellularLocation>
    <subcellularLocation>
        <location evidence="8">Cell membrane</location>
        <topology evidence="8">Multi-pass membrane protein</topology>
    </subcellularLocation>
</comment>
<dbReference type="Gene3D" id="1.10.3720.10">
    <property type="entry name" value="MetI-like"/>
    <property type="match status" value="1"/>
</dbReference>
<dbReference type="InterPro" id="IPR043429">
    <property type="entry name" value="ArtM/GltK/GlnP/TcyL/YhdX-like"/>
</dbReference>
<organism evidence="10 11">
    <name type="scientific">Candidatus Desulfovibrio intestinipullorum</name>
    <dbReference type="NCBI Taxonomy" id="2838536"/>
    <lineage>
        <taxon>Bacteria</taxon>
        <taxon>Pseudomonadati</taxon>
        <taxon>Thermodesulfobacteriota</taxon>
        <taxon>Desulfovibrionia</taxon>
        <taxon>Desulfovibrionales</taxon>
        <taxon>Desulfovibrionaceae</taxon>
        <taxon>Desulfovibrio</taxon>
    </lineage>
</organism>
<evidence type="ECO:0000256" key="1">
    <source>
        <dbReference type="ARBA" id="ARBA00004429"/>
    </source>
</evidence>
<keyword evidence="7 8" id="KW-0472">Membrane</keyword>
<feature type="transmembrane region" description="Helical" evidence="8">
    <location>
        <begin position="85"/>
        <end position="105"/>
    </location>
</feature>
<evidence type="ECO:0000256" key="7">
    <source>
        <dbReference type="ARBA" id="ARBA00023136"/>
    </source>
</evidence>
<evidence type="ECO:0000259" key="9">
    <source>
        <dbReference type="PROSITE" id="PS50928"/>
    </source>
</evidence>
<keyword evidence="5 8" id="KW-0812">Transmembrane</keyword>
<evidence type="ECO:0000256" key="3">
    <source>
        <dbReference type="ARBA" id="ARBA00022448"/>
    </source>
</evidence>
<dbReference type="GO" id="GO:0006865">
    <property type="term" value="P:amino acid transport"/>
    <property type="evidence" value="ECO:0007669"/>
    <property type="project" value="TreeGrafter"/>
</dbReference>
<evidence type="ECO:0000256" key="6">
    <source>
        <dbReference type="ARBA" id="ARBA00022989"/>
    </source>
</evidence>
<dbReference type="NCBIfam" id="TIGR01726">
    <property type="entry name" value="HEQRo_perm_3TM"/>
    <property type="match status" value="1"/>
</dbReference>
<evidence type="ECO:0000256" key="8">
    <source>
        <dbReference type="RuleBase" id="RU363032"/>
    </source>
</evidence>
<dbReference type="InterPro" id="IPR010065">
    <property type="entry name" value="AA_ABC_transptr_permease_3TM"/>
</dbReference>
<dbReference type="EMBL" id="DXHV01000032">
    <property type="protein sequence ID" value="HIW00102.1"/>
    <property type="molecule type" value="Genomic_DNA"/>
</dbReference>
<evidence type="ECO:0000313" key="11">
    <source>
        <dbReference type="Proteomes" id="UP000886752"/>
    </source>
</evidence>
<accession>A0A9D1PUT0</accession>
<dbReference type="AlphaFoldDB" id="A0A9D1PUT0"/>